<dbReference type="AlphaFoldDB" id="A0A9D4A796"/>
<evidence type="ECO:0000313" key="2">
    <source>
        <dbReference type="EMBL" id="KAH1091375.1"/>
    </source>
</evidence>
<gene>
    <name evidence="2" type="ORF">J1N35_018632</name>
</gene>
<accession>A0A9D4A796</accession>
<reference evidence="2 3" key="1">
    <citation type="journal article" date="2021" name="Plant Biotechnol. J.">
        <title>Multi-omics assisted identification of the key and species-specific regulatory components of drought-tolerant mechanisms in Gossypium stocksii.</title>
        <authorList>
            <person name="Yu D."/>
            <person name="Ke L."/>
            <person name="Zhang D."/>
            <person name="Wu Y."/>
            <person name="Sun Y."/>
            <person name="Mei J."/>
            <person name="Sun J."/>
            <person name="Sun Y."/>
        </authorList>
    </citation>
    <scope>NUCLEOTIDE SEQUENCE [LARGE SCALE GENOMIC DNA]</scope>
    <source>
        <strain evidence="3">cv. E1</strain>
        <tissue evidence="2">Leaf</tissue>
    </source>
</reference>
<evidence type="ECO:0000313" key="3">
    <source>
        <dbReference type="Proteomes" id="UP000828251"/>
    </source>
</evidence>
<comment type="caution">
    <text evidence="2">The sequence shown here is derived from an EMBL/GenBank/DDBJ whole genome shotgun (WGS) entry which is preliminary data.</text>
</comment>
<feature type="compositionally biased region" description="Basic and acidic residues" evidence="1">
    <location>
        <begin position="62"/>
        <end position="72"/>
    </location>
</feature>
<dbReference type="OrthoDB" id="1019446at2759"/>
<sequence length="181" mass="20254">MLILYCSFSLDLEKYLHLSNFSFDSEQDRLRKMDDGDEIKAGDTELDPSSKNMLPTKGSHACPEHERDDDQRNGVGRNSSRVQKLWNAKMTIFQGKAAYIRLAPVYSQDPCALATIINHITWDTNMSEPFLEVDVKLNLCLETCSFASSATSARLQQLGSTPKAADKLASLFISASKPFIR</sequence>
<protein>
    <submittedName>
        <fullName evidence="2">Uncharacterized protein</fullName>
    </submittedName>
</protein>
<dbReference type="Proteomes" id="UP000828251">
    <property type="component" value="Unassembled WGS sequence"/>
</dbReference>
<evidence type="ECO:0000256" key="1">
    <source>
        <dbReference type="SAM" id="MobiDB-lite"/>
    </source>
</evidence>
<organism evidence="2 3">
    <name type="scientific">Gossypium stocksii</name>
    <dbReference type="NCBI Taxonomy" id="47602"/>
    <lineage>
        <taxon>Eukaryota</taxon>
        <taxon>Viridiplantae</taxon>
        <taxon>Streptophyta</taxon>
        <taxon>Embryophyta</taxon>
        <taxon>Tracheophyta</taxon>
        <taxon>Spermatophyta</taxon>
        <taxon>Magnoliopsida</taxon>
        <taxon>eudicotyledons</taxon>
        <taxon>Gunneridae</taxon>
        <taxon>Pentapetalae</taxon>
        <taxon>rosids</taxon>
        <taxon>malvids</taxon>
        <taxon>Malvales</taxon>
        <taxon>Malvaceae</taxon>
        <taxon>Malvoideae</taxon>
        <taxon>Gossypium</taxon>
    </lineage>
</organism>
<proteinExistence type="predicted"/>
<name>A0A9D4A796_9ROSI</name>
<dbReference type="EMBL" id="JAIQCV010000006">
    <property type="protein sequence ID" value="KAH1091375.1"/>
    <property type="molecule type" value="Genomic_DNA"/>
</dbReference>
<keyword evidence="3" id="KW-1185">Reference proteome</keyword>
<feature type="region of interest" description="Disordered" evidence="1">
    <location>
        <begin position="38"/>
        <end position="78"/>
    </location>
</feature>